<feature type="domain" description="Methyltransferase" evidence="1">
    <location>
        <begin position="54"/>
        <end position="144"/>
    </location>
</feature>
<dbReference type="InterPro" id="IPR029063">
    <property type="entry name" value="SAM-dependent_MTases_sf"/>
</dbReference>
<name>A0ABX0Y556_9ACTN</name>
<organism evidence="2 3">
    <name type="scientific">Planosporangium thailandense</name>
    <dbReference type="NCBI Taxonomy" id="765197"/>
    <lineage>
        <taxon>Bacteria</taxon>
        <taxon>Bacillati</taxon>
        <taxon>Actinomycetota</taxon>
        <taxon>Actinomycetes</taxon>
        <taxon>Micromonosporales</taxon>
        <taxon>Micromonosporaceae</taxon>
        <taxon>Planosporangium</taxon>
    </lineage>
</organism>
<dbReference type="PANTHER" id="PTHR42912">
    <property type="entry name" value="METHYLTRANSFERASE"/>
    <property type="match status" value="1"/>
</dbReference>
<dbReference type="InterPro" id="IPR050508">
    <property type="entry name" value="Methyltransf_Superfamily"/>
</dbReference>
<accession>A0ABX0Y556</accession>
<dbReference type="Gene3D" id="3.40.50.150">
    <property type="entry name" value="Vaccinia Virus protein VP39"/>
    <property type="match status" value="1"/>
</dbReference>
<comment type="caution">
    <text evidence="2">The sequence shown here is derived from an EMBL/GenBank/DDBJ whole genome shotgun (WGS) entry which is preliminary data.</text>
</comment>
<keyword evidence="3" id="KW-1185">Reference proteome</keyword>
<dbReference type="PANTHER" id="PTHR42912:SF95">
    <property type="entry name" value="METHYLTRANSFERASE TYPE 11 DOMAIN-CONTAINING PROTEIN"/>
    <property type="match status" value="1"/>
</dbReference>
<protein>
    <submittedName>
        <fullName evidence="2">Methyltransferase domain-containing protein</fullName>
    </submittedName>
</protein>
<dbReference type="GO" id="GO:0008168">
    <property type="term" value="F:methyltransferase activity"/>
    <property type="evidence" value="ECO:0007669"/>
    <property type="project" value="UniProtKB-KW"/>
</dbReference>
<dbReference type="RefSeq" id="WP_167928438.1">
    <property type="nucleotide sequence ID" value="NZ_JAATVY010000031.1"/>
</dbReference>
<dbReference type="InterPro" id="IPR041698">
    <property type="entry name" value="Methyltransf_25"/>
</dbReference>
<reference evidence="2 3" key="1">
    <citation type="submission" date="2020-03" db="EMBL/GenBank/DDBJ databases">
        <title>WGS of the type strain of Planosporangium spp.</title>
        <authorList>
            <person name="Thawai C."/>
        </authorList>
    </citation>
    <scope>NUCLEOTIDE SEQUENCE [LARGE SCALE GENOMIC DNA]</scope>
    <source>
        <strain evidence="2 3">TBRC 5610</strain>
    </source>
</reference>
<dbReference type="Pfam" id="PF13649">
    <property type="entry name" value="Methyltransf_25"/>
    <property type="match status" value="1"/>
</dbReference>
<keyword evidence="2" id="KW-0489">Methyltransferase</keyword>
<evidence type="ECO:0000259" key="1">
    <source>
        <dbReference type="Pfam" id="PF13649"/>
    </source>
</evidence>
<dbReference type="EMBL" id="JAATVY010000031">
    <property type="protein sequence ID" value="NJC73536.1"/>
    <property type="molecule type" value="Genomic_DNA"/>
</dbReference>
<dbReference type="CDD" id="cd02440">
    <property type="entry name" value="AdoMet_MTases"/>
    <property type="match status" value="1"/>
</dbReference>
<proteinExistence type="predicted"/>
<evidence type="ECO:0000313" key="2">
    <source>
        <dbReference type="EMBL" id="NJC73536.1"/>
    </source>
</evidence>
<dbReference type="GO" id="GO:0032259">
    <property type="term" value="P:methylation"/>
    <property type="evidence" value="ECO:0007669"/>
    <property type="project" value="UniProtKB-KW"/>
</dbReference>
<evidence type="ECO:0000313" key="3">
    <source>
        <dbReference type="Proteomes" id="UP000722989"/>
    </source>
</evidence>
<gene>
    <name evidence="2" type="ORF">HC031_27980</name>
</gene>
<dbReference type="Proteomes" id="UP000722989">
    <property type="component" value="Unassembled WGS sequence"/>
</dbReference>
<keyword evidence="2" id="KW-0808">Transferase</keyword>
<dbReference type="SUPFAM" id="SSF53335">
    <property type="entry name" value="S-adenosyl-L-methionine-dependent methyltransferases"/>
    <property type="match status" value="1"/>
</dbReference>
<sequence>MTEAAFLRTTRAAYDTVAADYAARFGAGLADKPLDRALLSAFAELVRACGDGPVADLGCGPGSVTAHLHALGLTAFGIDLSPQMVAQARRAHPHLRFDVGSMTALDVPDASLSGIVSMYSIIHTPPESLPTVFAEFHRVLAPGGQVLLVFQVRDEPGQRTDWYGHPVSLDTYRQVPDEVADLLSATGLVVHAKLRREPAGDAEKIPRAYLLARKPAAVS</sequence>